<dbReference type="OrthoDB" id="10252740at2759"/>
<dbReference type="InterPro" id="IPR036397">
    <property type="entry name" value="RNaseH_sf"/>
</dbReference>
<protein>
    <recommendedName>
        <fullName evidence="2">Piwi domain-containing protein</fullName>
    </recommendedName>
</protein>
<proteinExistence type="predicted"/>
<dbReference type="Pfam" id="PF16486">
    <property type="entry name" value="ArgoN"/>
    <property type="match status" value="1"/>
</dbReference>
<evidence type="ECO:0000313" key="4">
    <source>
        <dbReference type="Proteomes" id="UP001140091"/>
    </source>
</evidence>
<evidence type="ECO:0000313" key="3">
    <source>
        <dbReference type="EMBL" id="KAJ2928490.1"/>
    </source>
</evidence>
<gene>
    <name evidence="3" type="ORF">H1R20_g8598</name>
</gene>
<dbReference type="Proteomes" id="UP001140091">
    <property type="component" value="Unassembled WGS sequence"/>
</dbReference>
<dbReference type="InterPro" id="IPR003100">
    <property type="entry name" value="PAZ_dom"/>
</dbReference>
<comment type="caution">
    <text evidence="3">The sequence shown here is derived from an EMBL/GenBank/DDBJ whole genome shotgun (WGS) entry which is preliminary data.</text>
</comment>
<accession>A0A9W8ME01</accession>
<dbReference type="Gene3D" id="3.40.50.2300">
    <property type="match status" value="1"/>
</dbReference>
<feature type="compositionally biased region" description="Gly residues" evidence="1">
    <location>
        <begin position="11"/>
        <end position="25"/>
    </location>
</feature>
<feature type="domain" description="Piwi" evidence="2">
    <location>
        <begin position="454"/>
        <end position="759"/>
    </location>
</feature>
<dbReference type="InterPro" id="IPR003165">
    <property type="entry name" value="Piwi"/>
</dbReference>
<dbReference type="Gene3D" id="2.170.260.10">
    <property type="entry name" value="paz domain"/>
    <property type="match status" value="1"/>
</dbReference>
<dbReference type="SUPFAM" id="SSF53098">
    <property type="entry name" value="Ribonuclease H-like"/>
    <property type="match status" value="1"/>
</dbReference>
<dbReference type="SUPFAM" id="SSF101690">
    <property type="entry name" value="PAZ domain"/>
    <property type="match status" value="1"/>
</dbReference>
<dbReference type="InterPro" id="IPR036085">
    <property type="entry name" value="PAZ_dom_sf"/>
</dbReference>
<feature type="compositionally biased region" description="Low complexity" evidence="1">
    <location>
        <begin position="1"/>
        <end position="10"/>
    </location>
</feature>
<evidence type="ECO:0000259" key="2">
    <source>
        <dbReference type="PROSITE" id="PS50822"/>
    </source>
</evidence>
<organism evidence="3 4">
    <name type="scientific">Candolleomyces eurysporus</name>
    <dbReference type="NCBI Taxonomy" id="2828524"/>
    <lineage>
        <taxon>Eukaryota</taxon>
        <taxon>Fungi</taxon>
        <taxon>Dikarya</taxon>
        <taxon>Basidiomycota</taxon>
        <taxon>Agaricomycotina</taxon>
        <taxon>Agaricomycetes</taxon>
        <taxon>Agaricomycetidae</taxon>
        <taxon>Agaricales</taxon>
        <taxon>Agaricineae</taxon>
        <taxon>Psathyrellaceae</taxon>
        <taxon>Candolleomyces</taxon>
    </lineage>
</organism>
<dbReference type="Pfam" id="PF02171">
    <property type="entry name" value="Piwi"/>
    <property type="match status" value="1"/>
</dbReference>
<dbReference type="InterPro" id="IPR032474">
    <property type="entry name" value="Argonaute_N"/>
</dbReference>
<feature type="non-terminal residue" evidence="3">
    <location>
        <position position="1"/>
    </location>
</feature>
<name>A0A9W8ME01_9AGAR</name>
<dbReference type="GO" id="GO:0003723">
    <property type="term" value="F:RNA binding"/>
    <property type="evidence" value="ECO:0007669"/>
    <property type="project" value="InterPro"/>
</dbReference>
<evidence type="ECO:0000256" key="1">
    <source>
        <dbReference type="SAM" id="MobiDB-lite"/>
    </source>
</evidence>
<dbReference type="SMART" id="SM01163">
    <property type="entry name" value="DUF1785"/>
    <property type="match status" value="1"/>
</dbReference>
<dbReference type="InterPro" id="IPR014811">
    <property type="entry name" value="ArgoL1"/>
</dbReference>
<keyword evidence="4" id="KW-1185">Reference proteome</keyword>
<dbReference type="PANTHER" id="PTHR22891">
    <property type="entry name" value="EUKARYOTIC TRANSLATION INITIATION FACTOR 2C"/>
    <property type="match status" value="1"/>
</dbReference>
<reference evidence="3" key="1">
    <citation type="submission" date="2022-06" db="EMBL/GenBank/DDBJ databases">
        <title>Genome Sequence of Candolleomyces eurysporus.</title>
        <authorList>
            <person name="Buettner E."/>
        </authorList>
    </citation>
    <scope>NUCLEOTIDE SEQUENCE</scope>
    <source>
        <strain evidence="3">VTCC 930004</strain>
    </source>
</reference>
<dbReference type="PROSITE" id="PS50822">
    <property type="entry name" value="PIWI"/>
    <property type="match status" value="1"/>
</dbReference>
<sequence>MPPKSAPRGRPQGGPRGGGPRGGAPRGASPRGTPGAGRGGTAVGPTLVQAAAHVKTIGVKRDGTVGYGQAGRVCRVQVNAFSATLPESTIYHYDVVVTPDNLPARLNLAIIKTLQNSVAPQVFTPRGAYDGRKNIFCPSALNFGDSKEFDVPLPQANGGPNPTRPPKVYKVKLTLVATINPELLDRFVNGQQSHDEEAITAITACNVALKMEPNLNFPFNTRSFFVEQLERRDIGGGIELWRGLFQSLRPGISRMFVNVDIATGIMYKRGPLIGLCLEALDRPGGDPNLLAPASGLPDHARIKLQRFITGLQVTVDKTTGNKKRVIRSLSKQGADQITFDHNGATMTVARYFQQKLGRPLQYPRVLCAEIGRNALVPLEVCNVPPGQIMRKQIPPNKTNDVLEFSKKRPDERFGISFAHANPLIRYENGNGDIVQQLRTAGKMVFDKTRTGPSLFVVVLPDQGDEIYTAVKHFGDIIQGVATQCLKSFKCSRANAQYWANVLLKVNVKLGGINAIPDPSLSSSLSDPAKPTIVMGADVQHPAPGAEGRPSFAALVSSVDLNCTKYIANSDVQEGRVEIIAGLKKMVKNYADYRKNVERAAKPKPVRLIFFRDGVSEPQFKHVIDGELPLIKEALAELDMADCKVTLVVVGKRHHIRFNPVNGGDKDKSGNAPAGLVVDRDIGHPIEFDYYLQSQGGLLGTSRSSHYSVLFDENRFNADAMQAISFSLCHVYARATRSVSIPAPVYYADIVCARSKHHYDPATRHMMSDSATQASDSALQSFRANFRPLSTYAQRNMYFS</sequence>
<dbReference type="CDD" id="cd02846">
    <property type="entry name" value="PAZ_argonaute_like"/>
    <property type="match status" value="1"/>
</dbReference>
<feature type="region of interest" description="Disordered" evidence="1">
    <location>
        <begin position="1"/>
        <end position="43"/>
    </location>
</feature>
<dbReference type="Pfam" id="PF02170">
    <property type="entry name" value="PAZ"/>
    <property type="match status" value="1"/>
</dbReference>
<dbReference type="Gene3D" id="3.30.420.10">
    <property type="entry name" value="Ribonuclease H-like superfamily/Ribonuclease H"/>
    <property type="match status" value="1"/>
</dbReference>
<dbReference type="SMART" id="SM00950">
    <property type="entry name" value="Piwi"/>
    <property type="match status" value="1"/>
</dbReference>
<dbReference type="EMBL" id="JANBPK010000924">
    <property type="protein sequence ID" value="KAJ2928490.1"/>
    <property type="molecule type" value="Genomic_DNA"/>
</dbReference>
<dbReference type="Pfam" id="PF08699">
    <property type="entry name" value="ArgoL1"/>
    <property type="match status" value="1"/>
</dbReference>
<dbReference type="AlphaFoldDB" id="A0A9W8ME01"/>
<dbReference type="InterPro" id="IPR012337">
    <property type="entry name" value="RNaseH-like_sf"/>
</dbReference>